<comment type="caution">
    <text evidence="1">The sequence shown here is derived from an EMBL/GenBank/DDBJ whole genome shotgun (WGS) entry which is preliminary data.</text>
</comment>
<evidence type="ECO:0008006" key="3">
    <source>
        <dbReference type="Google" id="ProtNLM"/>
    </source>
</evidence>
<dbReference type="Pfam" id="PF09351">
    <property type="entry name" value="DUF1993"/>
    <property type="match status" value="1"/>
</dbReference>
<gene>
    <name evidence="1" type="ORF">ARC23_08015</name>
</gene>
<dbReference type="PANTHER" id="PTHR36922:SF1">
    <property type="entry name" value="DUF1993 DOMAIN-CONTAINING PROTEIN"/>
    <property type="match status" value="1"/>
</dbReference>
<dbReference type="PANTHER" id="PTHR36922">
    <property type="entry name" value="BLL2446 PROTEIN"/>
    <property type="match status" value="1"/>
</dbReference>
<dbReference type="InterPro" id="IPR018531">
    <property type="entry name" value="DUF1993"/>
</dbReference>
<name>A0A0R0BDR7_9GAMM</name>
<dbReference type="OrthoDB" id="338237at2"/>
<keyword evidence="2" id="KW-1185">Reference proteome</keyword>
<dbReference type="RefSeq" id="WP_019338239.1">
    <property type="nucleotide sequence ID" value="NZ_CVIU01000009.1"/>
</dbReference>
<dbReference type="InterPro" id="IPR034660">
    <property type="entry name" value="DinB/YfiT-like"/>
</dbReference>
<evidence type="ECO:0000313" key="2">
    <source>
        <dbReference type="Proteomes" id="UP000051757"/>
    </source>
</evidence>
<accession>A0A0R0BDR7</accession>
<dbReference type="EMBL" id="LLXV01000021">
    <property type="protein sequence ID" value="KRG51649.1"/>
    <property type="molecule type" value="Genomic_DNA"/>
</dbReference>
<sequence>MTIYQMTICGFAQMLRALKGQLDKADAHALAIGYDPRNLLSARLAPDMHPLSKQIQFACTQAREAGCRLSGEPLPSLHAPHDMDQARALIDQTLDHLAAVDAAVIDASASREVAIELADGLAFDMNGGEYAANWATPQFYFHLITAYSILRHNGVPLGKADYVPHMFAWMRQGG</sequence>
<dbReference type="Proteomes" id="UP000051757">
    <property type="component" value="Unassembled WGS sequence"/>
</dbReference>
<organism evidence="1 2">
    <name type="scientific">Stenotrophomonas beteli</name>
    <dbReference type="NCBI Taxonomy" id="3384461"/>
    <lineage>
        <taxon>Bacteria</taxon>
        <taxon>Pseudomonadati</taxon>
        <taxon>Pseudomonadota</taxon>
        <taxon>Gammaproteobacteria</taxon>
        <taxon>Lysobacterales</taxon>
        <taxon>Lysobacteraceae</taxon>
        <taxon>Stenotrophomonas</taxon>
        <taxon>Stenotrophomonas maltophilia group</taxon>
    </lineage>
</organism>
<reference evidence="1 2" key="1">
    <citation type="journal article" date="2016" name="Front. Microbiol.">
        <title>Genome Sequence of Type Strains of Genus Stenotrophomonas.</title>
        <authorList>
            <person name="Patil P.P."/>
            <person name="Midha S."/>
            <person name="Kumar S."/>
            <person name="Patil P.B."/>
        </authorList>
    </citation>
    <scope>NUCLEOTIDE SEQUENCE [LARGE SCALE GENOMIC DNA]</scope>
    <source>
        <strain evidence="1 2">LMG 978</strain>
    </source>
</reference>
<dbReference type="SUPFAM" id="SSF109854">
    <property type="entry name" value="DinB/YfiT-like putative metalloenzymes"/>
    <property type="match status" value="1"/>
</dbReference>
<evidence type="ECO:0000313" key="1">
    <source>
        <dbReference type="EMBL" id="KRG51649.1"/>
    </source>
</evidence>
<dbReference type="Gene3D" id="1.20.120.450">
    <property type="entry name" value="dinb family like domain"/>
    <property type="match status" value="1"/>
</dbReference>
<proteinExistence type="predicted"/>
<dbReference type="AlphaFoldDB" id="A0A0R0BDR7"/>
<protein>
    <recommendedName>
        <fullName evidence="3">DUF1993 domain-containing protein</fullName>
    </recommendedName>
</protein>